<feature type="region of interest" description="Disordered" evidence="3">
    <location>
        <begin position="492"/>
        <end position="514"/>
    </location>
</feature>
<organism evidence="4 5">
    <name type="scientific">Mortierella hygrophila</name>
    <dbReference type="NCBI Taxonomy" id="979708"/>
    <lineage>
        <taxon>Eukaryota</taxon>
        <taxon>Fungi</taxon>
        <taxon>Fungi incertae sedis</taxon>
        <taxon>Mucoromycota</taxon>
        <taxon>Mortierellomycotina</taxon>
        <taxon>Mortierellomycetes</taxon>
        <taxon>Mortierellales</taxon>
        <taxon>Mortierellaceae</taxon>
        <taxon>Mortierella</taxon>
    </lineage>
</organism>
<dbReference type="Gene3D" id="3.80.10.10">
    <property type="entry name" value="Ribonuclease Inhibitor"/>
    <property type="match status" value="1"/>
</dbReference>
<comment type="caution">
    <text evidence="4">The sequence shown here is derived from an EMBL/GenBank/DDBJ whole genome shotgun (WGS) entry which is preliminary data.</text>
</comment>
<feature type="compositionally biased region" description="Low complexity" evidence="3">
    <location>
        <begin position="70"/>
        <end position="80"/>
    </location>
</feature>
<dbReference type="InterPro" id="IPR003591">
    <property type="entry name" value="Leu-rich_rpt_typical-subtyp"/>
</dbReference>
<gene>
    <name evidence="4" type="ORF">EC957_011114</name>
</gene>
<dbReference type="InterPro" id="IPR001611">
    <property type="entry name" value="Leu-rich_rpt"/>
</dbReference>
<dbReference type="AlphaFoldDB" id="A0A9P6K400"/>
<reference evidence="4" key="1">
    <citation type="journal article" date="2020" name="Fungal Divers.">
        <title>Resolving the Mortierellaceae phylogeny through synthesis of multi-gene phylogenetics and phylogenomics.</title>
        <authorList>
            <person name="Vandepol N."/>
            <person name="Liber J."/>
            <person name="Desiro A."/>
            <person name="Na H."/>
            <person name="Kennedy M."/>
            <person name="Barry K."/>
            <person name="Grigoriev I.V."/>
            <person name="Miller A.N."/>
            <person name="O'Donnell K."/>
            <person name="Stajich J.E."/>
            <person name="Bonito G."/>
        </authorList>
    </citation>
    <scope>NUCLEOTIDE SEQUENCE</scope>
    <source>
        <strain evidence="4">NRRL 2591</strain>
    </source>
</reference>
<feature type="compositionally biased region" description="Basic and acidic residues" evidence="3">
    <location>
        <begin position="574"/>
        <end position="590"/>
    </location>
</feature>
<dbReference type="EMBL" id="JAAAXW010000075">
    <property type="protein sequence ID" value="KAF9545241.1"/>
    <property type="molecule type" value="Genomic_DNA"/>
</dbReference>
<proteinExistence type="predicted"/>
<keyword evidence="2" id="KW-0677">Repeat</keyword>
<dbReference type="SUPFAM" id="SSF52075">
    <property type="entry name" value="Outer arm dynein light chain 1"/>
    <property type="match status" value="1"/>
</dbReference>
<evidence type="ECO:0000256" key="3">
    <source>
        <dbReference type="SAM" id="MobiDB-lite"/>
    </source>
</evidence>
<feature type="compositionally biased region" description="Acidic residues" evidence="3">
    <location>
        <begin position="51"/>
        <end position="61"/>
    </location>
</feature>
<dbReference type="Proteomes" id="UP000723463">
    <property type="component" value="Unassembled WGS sequence"/>
</dbReference>
<feature type="region of interest" description="Disordered" evidence="3">
    <location>
        <begin position="571"/>
        <end position="594"/>
    </location>
</feature>
<keyword evidence="5" id="KW-1185">Reference proteome</keyword>
<protein>
    <submittedName>
        <fullName evidence="4">Uncharacterized protein</fullName>
    </submittedName>
</protein>
<dbReference type="InterPro" id="IPR032675">
    <property type="entry name" value="LRR_dom_sf"/>
</dbReference>
<feature type="compositionally biased region" description="Low complexity" evidence="3">
    <location>
        <begin position="17"/>
        <end position="40"/>
    </location>
</feature>
<keyword evidence="1" id="KW-0433">Leucine-rich repeat</keyword>
<feature type="region of interest" description="Disordered" evidence="3">
    <location>
        <begin position="705"/>
        <end position="752"/>
    </location>
</feature>
<evidence type="ECO:0000313" key="5">
    <source>
        <dbReference type="Proteomes" id="UP000723463"/>
    </source>
</evidence>
<evidence type="ECO:0000256" key="2">
    <source>
        <dbReference type="ARBA" id="ARBA00022737"/>
    </source>
</evidence>
<dbReference type="GO" id="GO:0005737">
    <property type="term" value="C:cytoplasm"/>
    <property type="evidence" value="ECO:0007669"/>
    <property type="project" value="TreeGrafter"/>
</dbReference>
<accession>A0A9P6K400</accession>
<feature type="region of interest" description="Disordered" evidence="3">
    <location>
        <begin position="440"/>
        <end position="459"/>
    </location>
</feature>
<dbReference type="PROSITE" id="PS51450">
    <property type="entry name" value="LRR"/>
    <property type="match status" value="1"/>
</dbReference>
<feature type="region of interest" description="Disordered" evidence="3">
    <location>
        <begin position="1"/>
        <end position="83"/>
    </location>
</feature>
<name>A0A9P6K400_9FUNG</name>
<dbReference type="PANTHER" id="PTHR48051:SF1">
    <property type="entry name" value="RAS SUPPRESSOR PROTEIN 1"/>
    <property type="match status" value="1"/>
</dbReference>
<feature type="region of interest" description="Disordered" evidence="3">
    <location>
        <begin position="120"/>
        <end position="147"/>
    </location>
</feature>
<dbReference type="SMART" id="SM00369">
    <property type="entry name" value="LRR_TYP"/>
    <property type="match status" value="2"/>
</dbReference>
<evidence type="ECO:0000313" key="4">
    <source>
        <dbReference type="EMBL" id="KAF9545241.1"/>
    </source>
</evidence>
<dbReference type="InterPro" id="IPR050216">
    <property type="entry name" value="LRR_domain-containing"/>
</dbReference>
<dbReference type="PANTHER" id="PTHR48051">
    <property type="match status" value="1"/>
</dbReference>
<sequence length="752" mass="82831">MDFAMSELVQRQPALNATTTTTTTGSLGATTDPPFDTAPPERVSTAACGGCEDEVNDDLEDGMITPTRRSNSSIGSPSSSDDFDVYFSTPPPMPAFTYPPSPPRPAYNTALEHIARRLQPSRQPEAAVNPVGSHQHDTRTGDTSGCDNQSIYKRWFRAQLPDSPPTDGPLPDDLIPRRPLTSIAGSNRCLWPPDSTFLTMSTGATSQDLSFQNHDRGFNHQQSTNNGATSLSLGSSATSYMMPAATMTPQKNHDRSDSFKDSGECLLDLQPRRKARRTMDGPYFKERNDRMVAGHVQKLIQEAVEDGVGELDLSNLELTDLPPEIRDLNYAIVYNERGSFALSRNRLKLFLSSNQFITIPMHVFELHNLSVLSLRNNNIKAIPPEIGLLYNLVELSIGGNLLEHLPSQITFLPKLHILTIHPNPFMMCPIPEGGIVEQNPAEQQQQQQQDPIGDDMDDIGAQQDLQEDQQQQSVPEMPMMSNFELMVSQSDDIEMSSPQEQGSQAGPGFHGADSTAEANLGQQVAAPVHPQSAMTMTHVQLPPHRVFRSRFPTLAHLAGNVILNYMDAQTAKGGGDEGADRPRKDSKISMEDDEDCLEDPTELCTGGDVTLNDACIGRRKHSAVSKKKAWQVELFKEEVLKEYMTPYLFDIFKRAMINNRCGGCQKRFWKPCRIVIVWQDVLGQKRVPVRWKGCGIGTCPGVPDTLWPRQTDPDLAGRSSRDDGSHSSSSGATRMASTDSLAGGQPGQPFSW</sequence>
<feature type="compositionally biased region" description="Low complexity" evidence="3">
    <location>
        <begin position="726"/>
        <end position="738"/>
    </location>
</feature>
<evidence type="ECO:0000256" key="1">
    <source>
        <dbReference type="ARBA" id="ARBA00022614"/>
    </source>
</evidence>